<keyword evidence="7" id="KW-0418">Kinase</keyword>
<dbReference type="FunFam" id="3.20.20.60:FF:000001">
    <property type="entry name" value="Pyruvate kinase"/>
    <property type="match status" value="1"/>
</dbReference>
<dbReference type="AlphaFoldDB" id="A0A2M8LCP0"/>
<dbReference type="InterPro" id="IPR001697">
    <property type="entry name" value="Pyr_Knase"/>
</dbReference>
<dbReference type="GO" id="GO:0005524">
    <property type="term" value="F:ATP binding"/>
    <property type="evidence" value="ECO:0007669"/>
    <property type="project" value="UniProtKB-KW"/>
</dbReference>
<evidence type="ECO:0000313" key="14">
    <source>
        <dbReference type="Proteomes" id="UP000228700"/>
    </source>
</evidence>
<evidence type="ECO:0000256" key="1">
    <source>
        <dbReference type="ARBA" id="ARBA00004997"/>
    </source>
</evidence>
<evidence type="ECO:0000256" key="7">
    <source>
        <dbReference type="ARBA" id="ARBA00022777"/>
    </source>
</evidence>
<dbReference type="GO" id="GO:0004743">
    <property type="term" value="F:pyruvate kinase activity"/>
    <property type="evidence" value="ECO:0007669"/>
    <property type="project" value="UniProtKB-EC"/>
</dbReference>
<keyword evidence="11" id="KW-0670">Pyruvate</keyword>
<accession>A0A2M8LCP0</accession>
<evidence type="ECO:0000256" key="10">
    <source>
        <dbReference type="ARBA" id="ARBA00023152"/>
    </source>
</evidence>
<keyword evidence="8" id="KW-0067">ATP-binding</keyword>
<dbReference type="InterPro" id="IPR040442">
    <property type="entry name" value="Pyrv_kinase-like_dom_sf"/>
</dbReference>
<protein>
    <recommendedName>
        <fullName evidence="3">pyruvate kinase</fullName>
        <ecNumber evidence="3">2.7.1.40</ecNumber>
    </recommendedName>
</protein>
<dbReference type="GO" id="GO:0000287">
    <property type="term" value="F:magnesium ion binding"/>
    <property type="evidence" value="ECO:0007669"/>
    <property type="project" value="InterPro"/>
</dbReference>
<evidence type="ECO:0000256" key="8">
    <source>
        <dbReference type="ARBA" id="ARBA00022840"/>
    </source>
</evidence>
<dbReference type="GO" id="GO:0016301">
    <property type="term" value="F:kinase activity"/>
    <property type="evidence" value="ECO:0007669"/>
    <property type="project" value="UniProtKB-KW"/>
</dbReference>
<proteinExistence type="inferred from homology"/>
<evidence type="ECO:0000313" key="13">
    <source>
        <dbReference type="EMBL" id="PJE74412.1"/>
    </source>
</evidence>
<dbReference type="InterPro" id="IPR015813">
    <property type="entry name" value="Pyrv/PenolPyrv_kinase-like_dom"/>
</dbReference>
<dbReference type="EC" id="2.7.1.40" evidence="3"/>
<comment type="caution">
    <text evidence="13">The sequence shown here is derived from an EMBL/GenBank/DDBJ whole genome shotgun (WGS) entry which is preliminary data.</text>
</comment>
<keyword evidence="4" id="KW-0808">Transferase</keyword>
<evidence type="ECO:0000256" key="9">
    <source>
        <dbReference type="ARBA" id="ARBA00022842"/>
    </source>
</evidence>
<keyword evidence="10" id="KW-0324">Glycolysis</keyword>
<dbReference type="Pfam" id="PF00224">
    <property type="entry name" value="PK"/>
    <property type="match status" value="2"/>
</dbReference>
<reference evidence="14" key="1">
    <citation type="submission" date="2017-09" db="EMBL/GenBank/DDBJ databases">
        <title>Depth-based differentiation of microbial function through sediment-hosted aquifers and enrichment of novel symbionts in the deep terrestrial subsurface.</title>
        <authorList>
            <person name="Probst A.J."/>
            <person name="Ladd B."/>
            <person name="Jarett J.K."/>
            <person name="Geller-Mcgrath D.E."/>
            <person name="Sieber C.M.K."/>
            <person name="Emerson J.B."/>
            <person name="Anantharaman K."/>
            <person name="Thomas B.C."/>
            <person name="Malmstrom R."/>
            <person name="Stieglmeier M."/>
            <person name="Klingl A."/>
            <person name="Woyke T."/>
            <person name="Ryan C.M."/>
            <person name="Banfield J.F."/>
        </authorList>
    </citation>
    <scope>NUCLEOTIDE SEQUENCE [LARGE SCALE GENOMIC DNA]</scope>
</reference>
<dbReference type="Gene3D" id="3.20.20.60">
    <property type="entry name" value="Phosphoenolpyruvate-binding domains"/>
    <property type="match status" value="1"/>
</dbReference>
<evidence type="ECO:0000256" key="5">
    <source>
        <dbReference type="ARBA" id="ARBA00022723"/>
    </source>
</evidence>
<feature type="domain" description="Pyruvate kinase barrel" evidence="12">
    <location>
        <begin position="4"/>
        <end position="82"/>
    </location>
</feature>
<evidence type="ECO:0000256" key="11">
    <source>
        <dbReference type="ARBA" id="ARBA00023317"/>
    </source>
</evidence>
<dbReference type="EMBL" id="PFEQ01000001">
    <property type="protein sequence ID" value="PJE74412.1"/>
    <property type="molecule type" value="Genomic_DNA"/>
</dbReference>
<dbReference type="InterPro" id="IPR015793">
    <property type="entry name" value="Pyrv_Knase_brl"/>
</dbReference>
<evidence type="ECO:0000256" key="3">
    <source>
        <dbReference type="ARBA" id="ARBA00012142"/>
    </source>
</evidence>
<dbReference type="PANTHER" id="PTHR11817">
    <property type="entry name" value="PYRUVATE KINASE"/>
    <property type="match status" value="1"/>
</dbReference>
<sequence>MTSKAQIIATIGPASASREILFAMAQHGMDIVRFNFSWSDIATRTEQVALIRSVADEVGRTIPIIADLPGPRVQIGDTHTYKHDAESCITEEDKKFIRFAVEHKLEWVALSFVSTAENIICAREIIHEYGGTQKIIAKIERKQALDTIDSIIAVADGVMAARGDLGNEIPLEEIPFVQRTIIEKCKQAGKPVITATEMLLSMTEKDTPTRAELTDVSQAILEGSDAVMLSEETARGKFPVESVTMMERLVLEAEKHMEGKLHINKF</sequence>
<comment type="pathway">
    <text evidence="1">Carbohydrate degradation; glycolysis; pyruvate from D-glyceraldehyde 3-phosphate: step 5/5.</text>
</comment>
<keyword evidence="6" id="KW-0547">Nucleotide-binding</keyword>
<dbReference type="Proteomes" id="UP000228700">
    <property type="component" value="Unassembled WGS sequence"/>
</dbReference>
<evidence type="ECO:0000256" key="6">
    <source>
        <dbReference type="ARBA" id="ARBA00022741"/>
    </source>
</evidence>
<evidence type="ECO:0000256" key="4">
    <source>
        <dbReference type="ARBA" id="ARBA00022679"/>
    </source>
</evidence>
<keyword evidence="9" id="KW-0460">Magnesium</keyword>
<gene>
    <name evidence="13" type="ORF">COV01_00010</name>
</gene>
<evidence type="ECO:0000256" key="2">
    <source>
        <dbReference type="ARBA" id="ARBA00008663"/>
    </source>
</evidence>
<evidence type="ECO:0000259" key="12">
    <source>
        <dbReference type="Pfam" id="PF00224"/>
    </source>
</evidence>
<dbReference type="GO" id="GO:0030955">
    <property type="term" value="F:potassium ion binding"/>
    <property type="evidence" value="ECO:0007669"/>
    <property type="project" value="InterPro"/>
</dbReference>
<feature type="domain" description="Pyruvate kinase barrel" evidence="12">
    <location>
        <begin position="88"/>
        <end position="243"/>
    </location>
</feature>
<keyword evidence="5" id="KW-0479">Metal-binding</keyword>
<dbReference type="SUPFAM" id="SSF51621">
    <property type="entry name" value="Phosphoenolpyruvate/pyruvate domain"/>
    <property type="match status" value="1"/>
</dbReference>
<dbReference type="UniPathway" id="UPA00109">
    <property type="reaction ID" value="UER00188"/>
</dbReference>
<name>A0A2M8LCP0_9BACT</name>
<organism evidence="13 14">
    <name type="scientific">Candidatus Taylorbacteria bacterium CG10_big_fil_rev_8_21_14_0_10_41_48</name>
    <dbReference type="NCBI Taxonomy" id="1975024"/>
    <lineage>
        <taxon>Bacteria</taxon>
        <taxon>Candidatus Tayloriibacteriota</taxon>
    </lineage>
</organism>
<comment type="similarity">
    <text evidence="2">Belongs to the pyruvate kinase family.</text>
</comment>